<organism evidence="4 5">
    <name type="scientific">candidate division CPR1 bacterium GW2011_GWC1_49_13</name>
    <dbReference type="NCBI Taxonomy" id="1618342"/>
    <lineage>
        <taxon>Bacteria</taxon>
        <taxon>candidate division CPR1</taxon>
    </lineage>
</organism>
<dbReference type="SUPFAM" id="SSF53271">
    <property type="entry name" value="PRTase-like"/>
    <property type="match status" value="1"/>
</dbReference>
<proteinExistence type="inferred from homology"/>
<keyword evidence="4" id="KW-0328">Glycosyltransferase</keyword>
<feature type="domain" description="Phosphoribosyltransferase" evidence="2">
    <location>
        <begin position="137"/>
        <end position="226"/>
    </location>
</feature>
<dbReference type="EMBL" id="LCPW01000003">
    <property type="protein sequence ID" value="KKW06122.1"/>
    <property type="molecule type" value="Genomic_DNA"/>
</dbReference>
<dbReference type="GO" id="GO:0016757">
    <property type="term" value="F:glycosyltransferase activity"/>
    <property type="evidence" value="ECO:0007669"/>
    <property type="project" value="UniProtKB-KW"/>
</dbReference>
<feature type="domain" description="Double zinc ribbon" evidence="3">
    <location>
        <begin position="9"/>
        <end position="60"/>
    </location>
</feature>
<comment type="caution">
    <text evidence="4">The sequence shown here is derived from an EMBL/GenBank/DDBJ whole genome shotgun (WGS) entry which is preliminary data.</text>
</comment>
<dbReference type="InterPro" id="IPR000836">
    <property type="entry name" value="PRTase_dom"/>
</dbReference>
<dbReference type="AlphaFoldDB" id="A0A0G1XU77"/>
<comment type="similarity">
    <text evidence="1">Belongs to the ComF/GntX family.</text>
</comment>
<name>A0A0G1XU77_9BACT</name>
<evidence type="ECO:0000259" key="3">
    <source>
        <dbReference type="Pfam" id="PF18912"/>
    </source>
</evidence>
<evidence type="ECO:0000313" key="4">
    <source>
        <dbReference type="EMBL" id="KKW06122.1"/>
    </source>
</evidence>
<dbReference type="InterPro" id="IPR029057">
    <property type="entry name" value="PRTase-like"/>
</dbReference>
<dbReference type="CDD" id="cd06223">
    <property type="entry name" value="PRTases_typeI"/>
    <property type="match status" value="1"/>
</dbReference>
<gene>
    <name evidence="4" type="ORF">UY40_C0003G0011</name>
</gene>
<dbReference type="PANTHER" id="PTHR47505:SF1">
    <property type="entry name" value="DNA UTILIZATION PROTEIN YHGH"/>
    <property type="match status" value="1"/>
</dbReference>
<dbReference type="InterPro" id="IPR051910">
    <property type="entry name" value="ComF/GntX_DNA_util-trans"/>
</dbReference>
<dbReference type="InterPro" id="IPR044005">
    <property type="entry name" value="DZR_2"/>
</dbReference>
<sequence length="229" mass="25692">MTVFLLNWLLELIYPTRCVSCGKRGKLFCEECGGKLFPLSLFSCLVCGKPALGGFTHSACQDRFTPERALSAFSYRGPARSLVKALKYRGLRRVAEVMADLTLEDLAEKGITFGKRAWVVPIPLSFLRQNERGFNQAELFAQSLAKSLKIKILPSLLRRVKNTPSQTTLSREERSHNIQGVFAATRRIRKKDILLIDDVLTTGSTVREAAKTLKKKGANQVWVLTFARD</sequence>
<dbReference type="Pfam" id="PF00156">
    <property type="entry name" value="Pribosyltran"/>
    <property type="match status" value="1"/>
</dbReference>
<dbReference type="STRING" id="1618342.UY40_C0003G0011"/>
<evidence type="ECO:0000259" key="2">
    <source>
        <dbReference type="Pfam" id="PF00156"/>
    </source>
</evidence>
<evidence type="ECO:0000313" key="5">
    <source>
        <dbReference type="Proteomes" id="UP000034119"/>
    </source>
</evidence>
<evidence type="ECO:0000256" key="1">
    <source>
        <dbReference type="ARBA" id="ARBA00008007"/>
    </source>
</evidence>
<dbReference type="PATRIC" id="fig|1618342.3.peg.121"/>
<dbReference type="Pfam" id="PF18912">
    <property type="entry name" value="DZR_2"/>
    <property type="match status" value="1"/>
</dbReference>
<protein>
    <submittedName>
        <fullName evidence="4">Phosphoribosyltransferase</fullName>
    </submittedName>
</protein>
<dbReference type="Gene3D" id="3.40.50.2020">
    <property type="match status" value="1"/>
</dbReference>
<reference evidence="4 5" key="1">
    <citation type="journal article" date="2015" name="Nature">
        <title>rRNA introns, odd ribosomes, and small enigmatic genomes across a large radiation of phyla.</title>
        <authorList>
            <person name="Brown C.T."/>
            <person name="Hug L.A."/>
            <person name="Thomas B.C."/>
            <person name="Sharon I."/>
            <person name="Castelle C.J."/>
            <person name="Singh A."/>
            <person name="Wilkins M.J."/>
            <person name="Williams K.H."/>
            <person name="Banfield J.F."/>
        </authorList>
    </citation>
    <scope>NUCLEOTIDE SEQUENCE [LARGE SCALE GENOMIC DNA]</scope>
</reference>
<dbReference type="PANTHER" id="PTHR47505">
    <property type="entry name" value="DNA UTILIZATION PROTEIN YHGH"/>
    <property type="match status" value="1"/>
</dbReference>
<accession>A0A0G1XU77</accession>
<keyword evidence="4" id="KW-0808">Transferase</keyword>
<dbReference type="Proteomes" id="UP000034119">
    <property type="component" value="Unassembled WGS sequence"/>
</dbReference>